<dbReference type="AlphaFoldDB" id="A6IIH1"/>
<evidence type="ECO:0000313" key="2">
    <source>
        <dbReference type="EMBL" id="EDL98541.1"/>
    </source>
</evidence>
<reference evidence="3" key="1">
    <citation type="submission" date="2005-09" db="EMBL/GenBank/DDBJ databases">
        <authorList>
            <person name="Mural R.J."/>
            <person name="Li P.W."/>
            <person name="Adams M.D."/>
            <person name="Amanatides P.G."/>
            <person name="Baden-Tillson H."/>
            <person name="Barnstead M."/>
            <person name="Chin S.H."/>
            <person name="Dew I."/>
            <person name="Evans C.A."/>
            <person name="Ferriera S."/>
            <person name="Flanigan M."/>
            <person name="Fosler C."/>
            <person name="Glodek A."/>
            <person name="Gu Z."/>
            <person name="Holt R.A."/>
            <person name="Jennings D."/>
            <person name="Kraft C.L."/>
            <person name="Lu F."/>
            <person name="Nguyen T."/>
            <person name="Nusskern D.R."/>
            <person name="Pfannkoch C.M."/>
            <person name="Sitter C."/>
            <person name="Sutton G.G."/>
            <person name="Venter J.C."/>
            <person name="Wang Z."/>
            <person name="Woodage T."/>
            <person name="Zheng X.H."/>
            <person name="Zhong F."/>
        </authorList>
    </citation>
    <scope>NUCLEOTIDE SEQUENCE [LARGE SCALE GENOMIC DNA]</scope>
    <source>
        <strain>BN</strain>
        <strain evidence="3">Sprague-Dawley</strain>
    </source>
</reference>
<dbReference type="Proteomes" id="UP000234681">
    <property type="component" value="Chromosome 5"/>
</dbReference>
<proteinExistence type="predicted"/>
<name>A6IIH1_RAT</name>
<protein>
    <submittedName>
        <fullName evidence="2">RCG63355</fullName>
    </submittedName>
</protein>
<evidence type="ECO:0000256" key="1">
    <source>
        <dbReference type="SAM" id="MobiDB-lite"/>
    </source>
</evidence>
<dbReference type="EMBL" id="CH473962">
    <property type="protein sequence ID" value="EDL98541.1"/>
    <property type="molecule type" value="Genomic_DNA"/>
</dbReference>
<sequence>MNLSRVPAAEPAASCRGDPESRAPRHPPARPPVPRMRSPAPDALTPRTKGAAAIEPGVGDRCLPELCGHRTAAPQLRAPSAGGGRGGGGGESGHRPAVPPPCRLPAAPASG</sequence>
<accession>A6IIH1</accession>
<feature type="region of interest" description="Disordered" evidence="1">
    <location>
        <begin position="1"/>
        <end position="56"/>
    </location>
</feature>
<gene>
    <name evidence="2" type="ORF">rCG_63355</name>
</gene>
<organism evidence="2 3">
    <name type="scientific">Rattus norvegicus</name>
    <name type="common">Rat</name>
    <dbReference type="NCBI Taxonomy" id="10116"/>
    <lineage>
        <taxon>Eukaryota</taxon>
        <taxon>Metazoa</taxon>
        <taxon>Chordata</taxon>
        <taxon>Craniata</taxon>
        <taxon>Vertebrata</taxon>
        <taxon>Euteleostomi</taxon>
        <taxon>Mammalia</taxon>
        <taxon>Eutheria</taxon>
        <taxon>Euarchontoglires</taxon>
        <taxon>Glires</taxon>
        <taxon>Rodentia</taxon>
        <taxon>Myomorpha</taxon>
        <taxon>Muroidea</taxon>
        <taxon>Muridae</taxon>
        <taxon>Murinae</taxon>
        <taxon>Rattus</taxon>
    </lineage>
</organism>
<feature type="compositionally biased region" description="Gly residues" evidence="1">
    <location>
        <begin position="81"/>
        <end position="91"/>
    </location>
</feature>
<feature type="region of interest" description="Disordered" evidence="1">
    <location>
        <begin position="72"/>
        <end position="111"/>
    </location>
</feature>
<evidence type="ECO:0000313" key="3">
    <source>
        <dbReference type="Proteomes" id="UP000234681"/>
    </source>
</evidence>